<organism evidence="3">
    <name type="scientific">Pseudomonas fluorescens</name>
    <dbReference type="NCBI Taxonomy" id="294"/>
    <lineage>
        <taxon>Bacteria</taxon>
        <taxon>Pseudomonadati</taxon>
        <taxon>Pseudomonadota</taxon>
        <taxon>Gammaproteobacteria</taxon>
        <taxon>Pseudomonadales</taxon>
        <taxon>Pseudomonadaceae</taxon>
        <taxon>Pseudomonas</taxon>
    </lineage>
</organism>
<name>A0A5E6TVM5_PSEFL</name>
<evidence type="ECO:0000256" key="1">
    <source>
        <dbReference type="SAM" id="MobiDB-lite"/>
    </source>
</evidence>
<dbReference type="EMBL" id="LR700644">
    <property type="protein sequence ID" value="VVM14719.1"/>
    <property type="molecule type" value="Genomic_DNA"/>
</dbReference>
<feature type="domain" description="Dermonecrotic toxin N-terminal" evidence="2">
    <location>
        <begin position="431"/>
        <end position="729"/>
    </location>
</feature>
<sequence>MTITAPRSSVLVPHSPALAIQQHSTAPSVINVPPSSRAEGDRQLAQNLVGALQKTKDDGHAPVQVPPSSTLGQWRTQLVIALRNPEFQNWIKAKGIRPESIVIFPDSGAIMVTINHQRSTFTLNDNSGWSTVAGPIVSASRVIGSGSGDSIHYPEVFRDTAELKNVASFYGVPALEDATVKEIERTRAFPPIEPTDAQRSPSVRGDNALGEQQQVLAAIYQRNSASLAPPGDAQLVQRFTGEWQKKMEGGTAGLVTVPAQTTLGQWLALYGALLETPVVKNWMRDQNIDPGTLKIVPSTGAMSATVAGNTKNFSLTDNSGWRQIAGPLLEAGKVIAPSAKQSLSVSFDQGVAAVSLKVVAKFYGESTPANVAACMPRIEQLNRQKSFDAEPDERQSAYALEALRRNAAKAYAVAPAKLAYTRLATGVAKAVPEPRAQAKQLAEKILRENLSTEQLAKLEPLDADKLYLNRFQGGVAPSTARSGWDHPGEEPKRSLTLTEAVLSNFTEHDWLPGELDNNAGIYVDGPGQSKKQGYGAHNEVAIDPSTFMRAVWKADFQGEMTQKIDAFWVEHGTDYRTASKGEFVNQARQQLKAQDAKSASERASQAGEHQFTRSDYQLVMKAVSNVPADPKAPATLEQLQAEAPTEGKVRAHVFDINGWPSNIIRFADADDGQYNYENNRRDGRQILYLPGATPAFLRFDSLKKMDDWVVEQAKDPKKREALASHFSLYNRQDGGSFGKYGVDSALAHLATGDWENWEGKTIDRRDIKIAGDVFTHLRDNARERMTSDADTVIKSNSEVTRDTWLNDISAGAGLLAKLAPLGLPVALAGIGTGLTQMALGTEKSYSGDAQAERKEGAWKIFDGALNTLFSALPGTEKANDPFDLSEEELSSSPVSNTDDTPRSTPDGSDDIPLRKGARSATPPRQSSSSLIKMSAHAVSDGEASIKNVTPDALGVYRVQDADGLYRAFVRFTDETGSSKVFELKGHYKTGDMFASIINPKTGKAVMRVNPGRNREWARAPADGGVKWPWERTPSPTLSDDMKSTSTFSNQFRDLDGKKLSAGKRADEFLKFSEGSHYEFASNNYEDNGVIKANARVSWNLDETGFAVEAGEKAQITEHSSSEYSPNFVLDINRNPYTVTTTENRLLNTQRLNAEADSAEGIRQARLKQFEQAVPDADLRARISEVAHQGSIAPATIDLNGGSVLQDGYYFGADDTQFHIEHVPAKDVTTVRITSRGHLSNPEQDINHVPGVEVTITRTFTIRASNELDAPYVIDKNAPTNIEVSVAPGP</sequence>
<evidence type="ECO:0000259" key="2">
    <source>
        <dbReference type="Pfam" id="PF20178"/>
    </source>
</evidence>
<evidence type="ECO:0000313" key="3">
    <source>
        <dbReference type="EMBL" id="VVM14719.1"/>
    </source>
</evidence>
<feature type="compositionally biased region" description="Polar residues" evidence="1">
    <location>
        <begin position="1033"/>
        <end position="1043"/>
    </location>
</feature>
<gene>
    <name evidence="3" type="ORF">PS683_03026</name>
</gene>
<dbReference type="Pfam" id="PF20178">
    <property type="entry name" value="ToxA_N"/>
    <property type="match status" value="1"/>
</dbReference>
<reference evidence="3" key="1">
    <citation type="submission" date="2019-09" db="EMBL/GenBank/DDBJ databases">
        <authorList>
            <person name="Chandra G."/>
            <person name="Truman W A."/>
        </authorList>
    </citation>
    <scope>NUCLEOTIDE SEQUENCE</scope>
    <source>
        <strain evidence="3">PS683</strain>
    </source>
</reference>
<feature type="region of interest" description="Disordered" evidence="1">
    <location>
        <begin position="1024"/>
        <end position="1043"/>
    </location>
</feature>
<protein>
    <recommendedName>
        <fullName evidence="2">Dermonecrotic toxin N-terminal domain-containing protein</fullName>
    </recommendedName>
</protein>
<accession>A0A5E6TVM5</accession>
<feature type="region of interest" description="Disordered" evidence="1">
    <location>
        <begin position="879"/>
        <end position="935"/>
    </location>
</feature>
<proteinExistence type="predicted"/>
<feature type="compositionally biased region" description="Polar residues" evidence="1">
    <location>
        <begin position="922"/>
        <end position="931"/>
    </location>
</feature>
<feature type="compositionally biased region" description="Polar residues" evidence="1">
    <location>
        <begin position="893"/>
        <end position="906"/>
    </location>
</feature>
<dbReference type="InterPro" id="IPR046673">
    <property type="entry name" value="ToxA_N"/>
</dbReference>